<evidence type="ECO:0000313" key="2">
    <source>
        <dbReference type="Proteomes" id="UP000644756"/>
    </source>
</evidence>
<comment type="caution">
    <text evidence="1">The sequence shown here is derived from an EMBL/GenBank/DDBJ whole genome shotgun (WGS) entry which is preliminary data.</text>
</comment>
<accession>A0A917CH65</accession>
<organism evidence="1 2">
    <name type="scientific">Paenibacillus abyssi</name>
    <dbReference type="NCBI Taxonomy" id="1340531"/>
    <lineage>
        <taxon>Bacteria</taxon>
        <taxon>Bacillati</taxon>
        <taxon>Bacillota</taxon>
        <taxon>Bacilli</taxon>
        <taxon>Bacillales</taxon>
        <taxon>Paenibacillaceae</taxon>
        <taxon>Paenibacillus</taxon>
    </lineage>
</organism>
<dbReference type="AlphaFoldDB" id="A0A917CH65"/>
<dbReference type="EMBL" id="BMGR01000001">
    <property type="protein sequence ID" value="GGF88357.1"/>
    <property type="molecule type" value="Genomic_DNA"/>
</dbReference>
<protein>
    <submittedName>
        <fullName evidence="1">Uncharacterized protein</fullName>
    </submittedName>
</protein>
<dbReference type="RefSeq" id="WP_188528165.1">
    <property type="nucleotide sequence ID" value="NZ_BMGR01000001.1"/>
</dbReference>
<sequence length="287" mass="32867">MNNDAARKVLQLQSGAPVGSLTPISAEWARDERGALFKYTQSERYEAAKRRRWAARDKRHFSFTHMQHIREITQGLSNKYCGYVLLLQPYIAFKSNVLVTEGREDTPLTIGDLAQVWDVSKRTARVIINELEVRSIVFETSGTFTINERYHFRKKAADDVDALIKTYFTTLKSFDMTAADLGFVYKLLPYVHYDTNVICADPFVENPEDVRFLNEKAVADIAGMNELKAAQALARLRKSGIIGEWFTGHDRRDKLTVLNPYVFYRKRGEPDGTLRTLFAAKRAENVK</sequence>
<dbReference type="Proteomes" id="UP000644756">
    <property type="component" value="Unassembled WGS sequence"/>
</dbReference>
<evidence type="ECO:0000313" key="1">
    <source>
        <dbReference type="EMBL" id="GGF88357.1"/>
    </source>
</evidence>
<keyword evidence="2" id="KW-1185">Reference proteome</keyword>
<gene>
    <name evidence="1" type="ORF">GCM10010916_02120</name>
</gene>
<reference evidence="1" key="2">
    <citation type="submission" date="2020-09" db="EMBL/GenBank/DDBJ databases">
        <authorList>
            <person name="Sun Q."/>
            <person name="Zhou Y."/>
        </authorList>
    </citation>
    <scope>NUCLEOTIDE SEQUENCE</scope>
    <source>
        <strain evidence="1">CGMCC 1.12987</strain>
    </source>
</reference>
<reference evidence="1" key="1">
    <citation type="journal article" date="2014" name="Int. J. Syst. Evol. Microbiol.">
        <title>Complete genome sequence of Corynebacterium casei LMG S-19264T (=DSM 44701T), isolated from a smear-ripened cheese.</title>
        <authorList>
            <consortium name="US DOE Joint Genome Institute (JGI-PGF)"/>
            <person name="Walter F."/>
            <person name="Albersmeier A."/>
            <person name="Kalinowski J."/>
            <person name="Ruckert C."/>
        </authorList>
    </citation>
    <scope>NUCLEOTIDE SEQUENCE</scope>
    <source>
        <strain evidence="1">CGMCC 1.12987</strain>
    </source>
</reference>
<name>A0A917CH65_9BACL</name>
<proteinExistence type="predicted"/>